<gene>
    <name evidence="1" type="ORF">OR16_08929</name>
</gene>
<comment type="caution">
    <text evidence="1">The sequence shown here is derived from an EMBL/GenBank/DDBJ whole genome shotgun (WGS) entry which is preliminary data.</text>
</comment>
<evidence type="ECO:0000313" key="1">
    <source>
        <dbReference type="EMBL" id="EHP43273.1"/>
    </source>
</evidence>
<dbReference type="EMBL" id="AHJE01000020">
    <property type="protein sequence ID" value="EHP43273.1"/>
    <property type="molecule type" value="Genomic_DNA"/>
</dbReference>
<reference evidence="1 2" key="1">
    <citation type="journal article" date="2012" name="J. Bacteriol.">
        <title>De Novo Genome Project of Cupriavidus basilensis OR16.</title>
        <authorList>
            <person name="Cserhati M."/>
            <person name="Kriszt B."/>
            <person name="Szoboszlay S."/>
            <person name="Toth A."/>
            <person name="Szabo I."/>
            <person name="Tancsics A."/>
            <person name="Nagy I."/>
            <person name="Horvath B."/>
            <person name="Nagy I."/>
            <person name="Kukolya J."/>
        </authorList>
    </citation>
    <scope>NUCLEOTIDE SEQUENCE [LARGE SCALE GENOMIC DNA]</scope>
    <source>
        <strain evidence="1 2">OR16</strain>
    </source>
</reference>
<dbReference type="PROSITE" id="PS51257">
    <property type="entry name" value="PROKAR_LIPOPROTEIN"/>
    <property type="match status" value="1"/>
</dbReference>
<evidence type="ECO:0000313" key="2">
    <source>
        <dbReference type="Proteomes" id="UP000005808"/>
    </source>
</evidence>
<accession>H1S271</accession>
<protein>
    <submittedName>
        <fullName evidence="1">Extracellular ligand-binding receptor</fullName>
    </submittedName>
</protein>
<dbReference type="AlphaFoldDB" id="H1S271"/>
<name>H1S271_9BURK</name>
<sequence>MQITFAKILPIAAAVALVTACGKK</sequence>
<feature type="non-terminal residue" evidence="1">
    <location>
        <position position="24"/>
    </location>
</feature>
<dbReference type="Proteomes" id="UP000005808">
    <property type="component" value="Unassembled WGS sequence"/>
</dbReference>
<organism evidence="1 2">
    <name type="scientific">Cupriavidus basilensis OR16</name>
    <dbReference type="NCBI Taxonomy" id="1127483"/>
    <lineage>
        <taxon>Bacteria</taxon>
        <taxon>Pseudomonadati</taxon>
        <taxon>Pseudomonadota</taxon>
        <taxon>Betaproteobacteria</taxon>
        <taxon>Burkholderiales</taxon>
        <taxon>Burkholderiaceae</taxon>
        <taxon>Cupriavidus</taxon>
    </lineage>
</organism>
<keyword evidence="1" id="KW-0675">Receptor</keyword>
<proteinExistence type="predicted"/>